<keyword evidence="7" id="KW-1185">Reference proteome</keyword>
<evidence type="ECO:0000256" key="2">
    <source>
        <dbReference type="ARBA" id="ARBA00022692"/>
    </source>
</evidence>
<dbReference type="EMBL" id="PQFF01000115">
    <property type="protein sequence ID" value="RHZ81139.1"/>
    <property type="molecule type" value="Genomic_DNA"/>
</dbReference>
<dbReference type="STRING" id="1348612.A0A397IYN3"/>
<evidence type="ECO:0000256" key="1">
    <source>
        <dbReference type="ARBA" id="ARBA00004225"/>
    </source>
</evidence>
<dbReference type="OrthoDB" id="413313at2759"/>
<dbReference type="PANTHER" id="PTHR28234:SF1">
    <property type="entry name" value="NUCLEAR CONTROL OF ATPASE PROTEIN 2"/>
    <property type="match status" value="1"/>
</dbReference>
<keyword evidence="2" id="KW-0812">Transmembrane</keyword>
<dbReference type="Proteomes" id="UP000266861">
    <property type="component" value="Unassembled WGS sequence"/>
</dbReference>
<evidence type="ECO:0000256" key="5">
    <source>
        <dbReference type="ARBA" id="ARBA00023136"/>
    </source>
</evidence>
<keyword evidence="3" id="KW-1133">Transmembrane helix</keyword>
<protein>
    <recommendedName>
        <fullName evidence="8">NCA2-domain-containing protein</fullName>
    </recommendedName>
</protein>
<evidence type="ECO:0000313" key="6">
    <source>
        <dbReference type="EMBL" id="RHZ81139.1"/>
    </source>
</evidence>
<evidence type="ECO:0008006" key="8">
    <source>
        <dbReference type="Google" id="ProtNLM"/>
    </source>
</evidence>
<sequence length="650" mass="76813">MGFIQERVLELQGDLNFLYHKLSSNFLKETVYSFSQQKVTDEIDSTQAQQTNIQVIRNAIQSINIEEGKIPDLKVIICQLDRARKSFHENSQEKDDLETTSTEKEEFKTVVTLLEWIFLAKAMIVIYAKVMERLLVSTLPLSDNIYYWEKLRGSKFLTITHMIQTFPIRAYSISASIFNSFPEVYQNRHLRQRRQYFSRIYLFPVYMHRQILNQPTFSILSMARQEISYKNLKLRSILEFQAGCLGLLNKKGLDFKRIIQEVEQIDKEQNVDFREIIGNPLIKCLILMKRILNVSTRFDVKTDNIPNVNDIIIDDSEYSQQSPPSLLDFYSHIRSIITTHLYQYDVQSSRIMSLYGRPSILTRWWIPLTISSIIFFNSRTYVSKEYFLPRFQYAKTAVINFWSDWVWEPVKTMMNTIIHRERRLAIMSKDSLNSDLESLERMVVDFAREQNNSFEELESISNRVKDGDISIVLKLYEQELKAPFKSTIKGNLIRLLLIQVQKTKVDMELAMAALDKLLKANELNFAFLAVSPSLIIVYLFYEWIKTSWWGKESWISRLQGTNSEIRESLRQVERLLVHNYNSPTAEMSFVAYGLMLCHIHRLQSFSSYIPSKNNLRGRFLEDLKDLDNPHMTIQQKLWICERMWRCWRFL</sequence>
<keyword evidence="4" id="KW-0496">Mitochondrion</keyword>
<reference evidence="6 7" key="1">
    <citation type="submission" date="2018-08" db="EMBL/GenBank/DDBJ databases">
        <title>Genome and evolution of the arbuscular mycorrhizal fungus Diversispora epigaea (formerly Glomus versiforme) and its bacterial endosymbionts.</title>
        <authorList>
            <person name="Sun X."/>
            <person name="Fei Z."/>
            <person name="Harrison M."/>
        </authorList>
    </citation>
    <scope>NUCLEOTIDE SEQUENCE [LARGE SCALE GENOMIC DNA]</scope>
    <source>
        <strain evidence="6 7">IT104</strain>
    </source>
</reference>
<dbReference type="Pfam" id="PF08637">
    <property type="entry name" value="NCA2"/>
    <property type="match status" value="1"/>
</dbReference>
<name>A0A397IYN3_9GLOM</name>
<evidence type="ECO:0000256" key="3">
    <source>
        <dbReference type="ARBA" id="ARBA00022989"/>
    </source>
</evidence>
<gene>
    <name evidence="6" type="ORF">Glove_123g50</name>
</gene>
<keyword evidence="5" id="KW-0472">Membrane</keyword>
<comment type="subcellular location">
    <subcellularLocation>
        <location evidence="1">Mitochondrion membrane</location>
        <topology evidence="1">Multi-pass membrane protein</topology>
    </subcellularLocation>
</comment>
<dbReference type="GO" id="GO:0005741">
    <property type="term" value="C:mitochondrial outer membrane"/>
    <property type="evidence" value="ECO:0007669"/>
    <property type="project" value="TreeGrafter"/>
</dbReference>
<dbReference type="InterPro" id="IPR013946">
    <property type="entry name" value="NCA2-like"/>
</dbReference>
<accession>A0A397IYN3</accession>
<dbReference type="PANTHER" id="PTHR28234">
    <property type="entry name" value="NUCLEAR CONTROL OF ATPASE PROTEIN 2"/>
    <property type="match status" value="1"/>
</dbReference>
<evidence type="ECO:0000313" key="7">
    <source>
        <dbReference type="Proteomes" id="UP000266861"/>
    </source>
</evidence>
<organism evidence="6 7">
    <name type="scientific">Diversispora epigaea</name>
    <dbReference type="NCBI Taxonomy" id="1348612"/>
    <lineage>
        <taxon>Eukaryota</taxon>
        <taxon>Fungi</taxon>
        <taxon>Fungi incertae sedis</taxon>
        <taxon>Mucoromycota</taxon>
        <taxon>Glomeromycotina</taxon>
        <taxon>Glomeromycetes</taxon>
        <taxon>Diversisporales</taxon>
        <taxon>Diversisporaceae</taxon>
        <taxon>Diversispora</taxon>
    </lineage>
</organism>
<proteinExistence type="predicted"/>
<evidence type="ECO:0000256" key="4">
    <source>
        <dbReference type="ARBA" id="ARBA00023128"/>
    </source>
</evidence>
<comment type="caution">
    <text evidence="6">The sequence shown here is derived from an EMBL/GenBank/DDBJ whole genome shotgun (WGS) entry which is preliminary data.</text>
</comment>
<dbReference type="AlphaFoldDB" id="A0A397IYN3"/>